<proteinExistence type="predicted"/>
<dbReference type="AlphaFoldDB" id="S3V2T7"/>
<dbReference type="STRING" id="1193011.LEP1GSC058_0591"/>
<evidence type="ECO:0000313" key="5">
    <source>
        <dbReference type="Proteomes" id="UP000014540"/>
    </source>
</evidence>
<evidence type="ECO:0000256" key="1">
    <source>
        <dbReference type="ARBA" id="ARBA00004948"/>
    </source>
</evidence>
<gene>
    <name evidence="4" type="ORF">LEP1GSC058_0591</name>
</gene>
<dbReference type="OrthoDB" id="9810880at2"/>
<dbReference type="RefSeq" id="WP_016547874.1">
    <property type="nucleotide sequence ID" value="NZ_AKWZ02000002.1"/>
</dbReference>
<evidence type="ECO:0000259" key="3">
    <source>
        <dbReference type="Pfam" id="PF02581"/>
    </source>
</evidence>
<keyword evidence="5" id="KW-1185">Reference proteome</keyword>
<sequence length="229" mass="25808">MNRSRKNLSNTDRPRAELWKAPGLYPILDLEYCSKTRKNPFELVSLWSNHRDYIPFFQLRAKKEAIEQITILYQSLREKFPDFPVILNDYWELALSLGCFGLHIGKEDYANLDRETRDKIQASRLFLGTSSHNLDDLRNIEIGVWDYTGFGPIFDTSSKEETRPAIGTVELSEAMRVSSVPIAPIGGIVSETLPAVLSEGNFLVAMIAGAGEAEDVLKSLRLLKESGNV</sequence>
<dbReference type="GO" id="GO:0009228">
    <property type="term" value="P:thiamine biosynthetic process"/>
    <property type="evidence" value="ECO:0007669"/>
    <property type="project" value="UniProtKB-KW"/>
</dbReference>
<dbReference type="InterPro" id="IPR013785">
    <property type="entry name" value="Aldolase_TIM"/>
</dbReference>
<dbReference type="SUPFAM" id="SSF51391">
    <property type="entry name" value="Thiamin phosphate synthase"/>
    <property type="match status" value="1"/>
</dbReference>
<dbReference type="Gene3D" id="3.20.20.70">
    <property type="entry name" value="Aldolase class I"/>
    <property type="match status" value="1"/>
</dbReference>
<accession>S3V2T7</accession>
<dbReference type="CDD" id="cd00564">
    <property type="entry name" value="TMP_TenI"/>
    <property type="match status" value="1"/>
</dbReference>
<feature type="domain" description="Thiamine phosphate synthase/TenI" evidence="3">
    <location>
        <begin position="54"/>
        <end position="208"/>
    </location>
</feature>
<dbReference type="Proteomes" id="UP000014540">
    <property type="component" value="Unassembled WGS sequence"/>
</dbReference>
<protein>
    <submittedName>
        <fullName evidence="4">Thiamine-phosphate diphosphorylase</fullName>
    </submittedName>
</protein>
<reference evidence="4" key="1">
    <citation type="submission" date="2013-04" db="EMBL/GenBank/DDBJ databases">
        <authorList>
            <person name="Harkins D.M."/>
            <person name="Durkin A.S."/>
            <person name="Selengut J.D."/>
            <person name="Sanka R."/>
            <person name="DePew J."/>
            <person name="Purushe J."/>
            <person name="Ahmed A."/>
            <person name="van der Linden H."/>
            <person name="Goris M.G.A."/>
            <person name="Hartskeerl R.A."/>
            <person name="Vinetz J.M."/>
            <person name="Sutton G.G."/>
            <person name="Nelson W.C."/>
            <person name="Fouts D.E."/>
        </authorList>
    </citation>
    <scope>NUCLEOTIDE SEQUENCE [LARGE SCALE GENOMIC DNA]</scope>
    <source>
        <strain evidence="4">BUT 6</strain>
    </source>
</reference>
<organism evidence="4 5">
    <name type="scientific">Leptospira fainei serovar Hurstbridge str. BUT 6</name>
    <dbReference type="NCBI Taxonomy" id="1193011"/>
    <lineage>
        <taxon>Bacteria</taxon>
        <taxon>Pseudomonadati</taxon>
        <taxon>Spirochaetota</taxon>
        <taxon>Spirochaetia</taxon>
        <taxon>Leptospirales</taxon>
        <taxon>Leptospiraceae</taxon>
        <taxon>Leptospira</taxon>
    </lineage>
</organism>
<dbReference type="Pfam" id="PF02581">
    <property type="entry name" value="TMP-TENI"/>
    <property type="match status" value="1"/>
</dbReference>
<keyword evidence="2" id="KW-0784">Thiamine biosynthesis</keyword>
<dbReference type="EMBL" id="AKWZ02000002">
    <property type="protein sequence ID" value="EPG75753.1"/>
    <property type="molecule type" value="Genomic_DNA"/>
</dbReference>
<dbReference type="PANTHER" id="PTHR20857:SF15">
    <property type="entry name" value="THIAMINE-PHOSPHATE SYNTHASE"/>
    <property type="match status" value="1"/>
</dbReference>
<dbReference type="PANTHER" id="PTHR20857">
    <property type="entry name" value="THIAMINE-PHOSPHATE PYROPHOSPHORYLASE"/>
    <property type="match status" value="1"/>
</dbReference>
<dbReference type="InterPro" id="IPR022998">
    <property type="entry name" value="ThiamineP_synth_TenI"/>
</dbReference>
<comment type="pathway">
    <text evidence="1">Cofactor biosynthesis; thiamine diphosphate biosynthesis.</text>
</comment>
<evidence type="ECO:0000256" key="2">
    <source>
        <dbReference type="ARBA" id="ARBA00022977"/>
    </source>
</evidence>
<evidence type="ECO:0000313" key="4">
    <source>
        <dbReference type="EMBL" id="EPG75753.1"/>
    </source>
</evidence>
<dbReference type="GO" id="GO:0004789">
    <property type="term" value="F:thiamine-phosphate diphosphorylase activity"/>
    <property type="evidence" value="ECO:0007669"/>
    <property type="project" value="TreeGrafter"/>
</dbReference>
<comment type="caution">
    <text evidence="4">The sequence shown here is derived from an EMBL/GenBank/DDBJ whole genome shotgun (WGS) entry which is preliminary data.</text>
</comment>
<name>S3V2T7_9LEPT</name>
<dbReference type="InterPro" id="IPR036206">
    <property type="entry name" value="ThiamineP_synth_sf"/>
</dbReference>
<dbReference type="GO" id="GO:0005737">
    <property type="term" value="C:cytoplasm"/>
    <property type="evidence" value="ECO:0007669"/>
    <property type="project" value="TreeGrafter"/>
</dbReference>